<gene>
    <name evidence="2" type="ORF">HP550_13230</name>
</gene>
<feature type="transmembrane region" description="Helical" evidence="1">
    <location>
        <begin position="38"/>
        <end position="58"/>
    </location>
</feature>
<proteinExistence type="predicted"/>
<evidence type="ECO:0000313" key="3">
    <source>
        <dbReference type="Proteomes" id="UP000565724"/>
    </source>
</evidence>
<accession>A0A7Y6A343</accession>
<feature type="transmembrane region" description="Helical" evidence="1">
    <location>
        <begin position="65"/>
        <end position="83"/>
    </location>
</feature>
<name>A0A7Y6A343_9CELL</name>
<evidence type="ECO:0000313" key="2">
    <source>
        <dbReference type="EMBL" id="NUU18213.1"/>
    </source>
</evidence>
<keyword evidence="1" id="KW-0472">Membrane</keyword>
<dbReference type="RefSeq" id="WP_175348126.1">
    <property type="nucleotide sequence ID" value="NZ_JABMCI010000066.1"/>
</dbReference>
<protein>
    <submittedName>
        <fullName evidence="2">Uncharacterized protein</fullName>
    </submittedName>
</protein>
<reference evidence="2 3" key="1">
    <citation type="submission" date="2020-05" db="EMBL/GenBank/DDBJ databases">
        <title>Genome Sequencing of Type Strains.</title>
        <authorList>
            <person name="Lemaire J.F."/>
            <person name="Inderbitzin P."/>
            <person name="Gregorio O.A."/>
            <person name="Collins S.B."/>
            <person name="Wespe N."/>
            <person name="Knight-Connoni V."/>
        </authorList>
    </citation>
    <scope>NUCLEOTIDE SEQUENCE [LARGE SCALE GENOMIC DNA]</scope>
    <source>
        <strain evidence="2 3">ATCC 25174</strain>
    </source>
</reference>
<dbReference type="AlphaFoldDB" id="A0A7Y6A343"/>
<comment type="caution">
    <text evidence="2">The sequence shown here is derived from an EMBL/GenBank/DDBJ whole genome shotgun (WGS) entry which is preliminary data.</text>
</comment>
<feature type="transmembrane region" description="Helical" evidence="1">
    <location>
        <begin position="109"/>
        <end position="127"/>
    </location>
</feature>
<evidence type="ECO:0000256" key="1">
    <source>
        <dbReference type="SAM" id="Phobius"/>
    </source>
</evidence>
<dbReference type="Proteomes" id="UP000565724">
    <property type="component" value="Unassembled WGS sequence"/>
</dbReference>
<organism evidence="2 3">
    <name type="scientific">Cellulomonas humilata</name>
    <dbReference type="NCBI Taxonomy" id="144055"/>
    <lineage>
        <taxon>Bacteria</taxon>
        <taxon>Bacillati</taxon>
        <taxon>Actinomycetota</taxon>
        <taxon>Actinomycetes</taxon>
        <taxon>Micrococcales</taxon>
        <taxon>Cellulomonadaceae</taxon>
        <taxon>Cellulomonas</taxon>
    </lineage>
</organism>
<keyword evidence="1" id="KW-0812">Transmembrane</keyword>
<dbReference type="EMBL" id="JABMCI010000066">
    <property type="protein sequence ID" value="NUU18213.1"/>
    <property type="molecule type" value="Genomic_DNA"/>
</dbReference>
<keyword evidence="3" id="KW-1185">Reference proteome</keyword>
<sequence length="142" mass="14234">MWAEEVAVARPGTGVGAFLGWALLGAGIGVGFGLGRDVGTVGLFGALGLLLVVGVLVVRQGPRPAQLGIVTGLGALPLSIGWLNRFGPGEFCTGGVTGASECIAQANPWPFVLVGVVVAVVGVVLFARARRAPGRLVAPPRA</sequence>
<keyword evidence="1" id="KW-1133">Transmembrane helix</keyword>
<feature type="transmembrane region" description="Helical" evidence="1">
    <location>
        <begin position="12"/>
        <end position="32"/>
    </location>
</feature>